<protein>
    <submittedName>
        <fullName evidence="1">Uncharacterized protein</fullName>
    </submittedName>
</protein>
<comment type="caution">
    <text evidence="1">The sequence shown here is derived from an EMBL/GenBank/DDBJ whole genome shotgun (WGS) entry which is preliminary data.</text>
</comment>
<dbReference type="EMBL" id="VUNR01000011">
    <property type="protein sequence ID" value="MSU08698.1"/>
    <property type="molecule type" value="Genomic_DNA"/>
</dbReference>
<dbReference type="AlphaFoldDB" id="A0A6I2UAY9"/>
<reference evidence="1 2" key="1">
    <citation type="submission" date="2019-08" db="EMBL/GenBank/DDBJ databases">
        <title>In-depth cultivation of the pig gut microbiome towards novel bacterial diversity and tailored functional studies.</title>
        <authorList>
            <person name="Wylensek D."/>
            <person name="Hitch T.C.A."/>
            <person name="Clavel T."/>
        </authorList>
    </citation>
    <scope>NUCLEOTIDE SEQUENCE [LARGE SCALE GENOMIC DNA]</scope>
    <source>
        <strain evidence="1 2">WCA-693-APC-5D-A</strain>
    </source>
</reference>
<organism evidence="1 2">
    <name type="scientific">Anaerovibrio slackiae</name>
    <dbReference type="NCBI Taxonomy" id="2652309"/>
    <lineage>
        <taxon>Bacteria</taxon>
        <taxon>Bacillati</taxon>
        <taxon>Bacillota</taxon>
        <taxon>Negativicutes</taxon>
        <taxon>Selenomonadales</taxon>
        <taxon>Selenomonadaceae</taxon>
        <taxon>Anaerovibrio</taxon>
    </lineage>
</organism>
<proteinExistence type="predicted"/>
<keyword evidence="2" id="KW-1185">Reference proteome</keyword>
<evidence type="ECO:0000313" key="1">
    <source>
        <dbReference type="EMBL" id="MSU08698.1"/>
    </source>
</evidence>
<dbReference type="Proteomes" id="UP000433181">
    <property type="component" value="Unassembled WGS sequence"/>
</dbReference>
<accession>A0A6I2UAY9</accession>
<sequence>MTLYKPVIYLYPTKKTNVFVNLDFDGTFTCTYPKINDGWKVVAEPDGTLTDNNGRKYSYLFWEGDTKVPMEFNEGFCVSGKDTEAFLLEKLAYLGLNDKEINDFMVFWLPRMQENPYNVISFQTDNYLKAAQLEVSPRPDTMIRVFMAWKKADNFVDIKEQKLAKTQRKGFALVEWGGTEVMDGTKNYLIQ</sequence>
<evidence type="ECO:0000313" key="2">
    <source>
        <dbReference type="Proteomes" id="UP000433181"/>
    </source>
</evidence>
<name>A0A6I2UAY9_9FIRM</name>
<gene>
    <name evidence="1" type="ORF">FYJ84_06850</name>
</gene>